<protein>
    <submittedName>
        <fullName evidence="1">Uncharacterized protein</fullName>
    </submittedName>
</protein>
<evidence type="ECO:0000313" key="2">
    <source>
        <dbReference type="Proteomes" id="UP000600918"/>
    </source>
</evidence>
<proteinExistence type="predicted"/>
<name>A0A834PCW1_VESPE</name>
<accession>A0A834PCW1</accession>
<gene>
    <name evidence="1" type="ORF">H0235_003997</name>
</gene>
<dbReference type="EMBL" id="JACSDY010000002">
    <property type="protein sequence ID" value="KAF7435806.1"/>
    <property type="molecule type" value="Genomic_DNA"/>
</dbReference>
<sequence>MVSKQCRCRCGVRRKMIELSIRLLFFSEKPSRRSGKLQVSVIAKHVRFLSSSCLCVHCGESLLANGMFAEDVYELACTLDPLYSTNTDTIRGNASRG</sequence>
<comment type="caution">
    <text evidence="1">The sequence shown here is derived from an EMBL/GenBank/DDBJ whole genome shotgun (WGS) entry which is preliminary data.</text>
</comment>
<dbReference type="Proteomes" id="UP000600918">
    <property type="component" value="Unassembled WGS sequence"/>
</dbReference>
<reference evidence="1" key="1">
    <citation type="journal article" date="2020" name="G3 (Bethesda)">
        <title>High-Quality Assemblies for Three Invasive Social Wasps from the &lt;i&gt;Vespula&lt;/i&gt; Genus.</title>
        <authorList>
            <person name="Harrop T.W.R."/>
            <person name="Guhlin J."/>
            <person name="McLaughlin G.M."/>
            <person name="Permina E."/>
            <person name="Stockwell P."/>
            <person name="Gilligan J."/>
            <person name="Le Lec M.F."/>
            <person name="Gruber M.A.M."/>
            <person name="Quinn O."/>
            <person name="Lovegrove M."/>
            <person name="Duncan E.J."/>
            <person name="Remnant E.J."/>
            <person name="Van Eeckhoven J."/>
            <person name="Graham B."/>
            <person name="Knapp R.A."/>
            <person name="Langford K.W."/>
            <person name="Kronenberg Z."/>
            <person name="Press M.O."/>
            <person name="Eacker S.M."/>
            <person name="Wilson-Rankin E.E."/>
            <person name="Purcell J."/>
            <person name="Lester P.J."/>
            <person name="Dearden P.K."/>
        </authorList>
    </citation>
    <scope>NUCLEOTIDE SEQUENCE</scope>
    <source>
        <strain evidence="1">Volc-1</strain>
    </source>
</reference>
<keyword evidence="2" id="KW-1185">Reference proteome</keyword>
<evidence type="ECO:0000313" key="1">
    <source>
        <dbReference type="EMBL" id="KAF7435806.1"/>
    </source>
</evidence>
<organism evidence="1 2">
    <name type="scientific">Vespula pensylvanica</name>
    <name type="common">Western yellow jacket</name>
    <name type="synonym">Wasp</name>
    <dbReference type="NCBI Taxonomy" id="30213"/>
    <lineage>
        <taxon>Eukaryota</taxon>
        <taxon>Metazoa</taxon>
        <taxon>Ecdysozoa</taxon>
        <taxon>Arthropoda</taxon>
        <taxon>Hexapoda</taxon>
        <taxon>Insecta</taxon>
        <taxon>Pterygota</taxon>
        <taxon>Neoptera</taxon>
        <taxon>Endopterygota</taxon>
        <taxon>Hymenoptera</taxon>
        <taxon>Apocrita</taxon>
        <taxon>Aculeata</taxon>
        <taxon>Vespoidea</taxon>
        <taxon>Vespidae</taxon>
        <taxon>Vespinae</taxon>
        <taxon>Vespula</taxon>
    </lineage>
</organism>
<dbReference type="AlphaFoldDB" id="A0A834PCW1"/>